<evidence type="ECO:0000313" key="2">
    <source>
        <dbReference type="Proteomes" id="UP000620670"/>
    </source>
</evidence>
<evidence type="ECO:0000313" key="1">
    <source>
        <dbReference type="EMBL" id="MBJ6125016.1"/>
    </source>
</evidence>
<sequence>MTKEDLAQKLDNLDPGTTLTVPEDALAHMFGEVTLSYESQGPLRRIADFALEHRCTFSFHEHEGAVPCFQKDDVF</sequence>
<organism evidence="1 2">
    <name type="scientific">Microvirga splendida</name>
    <dbReference type="NCBI Taxonomy" id="2795727"/>
    <lineage>
        <taxon>Bacteria</taxon>
        <taxon>Pseudomonadati</taxon>
        <taxon>Pseudomonadota</taxon>
        <taxon>Alphaproteobacteria</taxon>
        <taxon>Hyphomicrobiales</taxon>
        <taxon>Methylobacteriaceae</taxon>
        <taxon>Microvirga</taxon>
    </lineage>
</organism>
<accession>A0ABS0XY89</accession>
<comment type="caution">
    <text evidence="1">The sequence shown here is derived from an EMBL/GenBank/DDBJ whole genome shotgun (WGS) entry which is preliminary data.</text>
</comment>
<proteinExistence type="predicted"/>
<protein>
    <submittedName>
        <fullName evidence="1">Uncharacterized protein</fullName>
    </submittedName>
</protein>
<dbReference type="RefSeq" id="WP_199047603.1">
    <property type="nucleotide sequence ID" value="NZ_JAELXT010000004.1"/>
</dbReference>
<gene>
    <name evidence="1" type="ORF">JAO75_06305</name>
</gene>
<keyword evidence="2" id="KW-1185">Reference proteome</keyword>
<dbReference type="EMBL" id="JAELXT010000004">
    <property type="protein sequence ID" value="MBJ6125016.1"/>
    <property type="molecule type" value="Genomic_DNA"/>
</dbReference>
<dbReference type="Proteomes" id="UP000620670">
    <property type="component" value="Unassembled WGS sequence"/>
</dbReference>
<name>A0ABS0XY89_9HYPH</name>
<reference evidence="2" key="1">
    <citation type="submission" date="2020-12" db="EMBL/GenBank/DDBJ databases">
        <title>Hymenobacter sp.</title>
        <authorList>
            <person name="Kim M.K."/>
        </authorList>
    </citation>
    <scope>NUCLEOTIDE SEQUENCE [LARGE SCALE GENOMIC DNA]</scope>
    <source>
        <strain evidence="2">BT325</strain>
    </source>
</reference>